<organism evidence="2 3">
    <name type="scientific">Caldanaerobacter subterraneus subsp. pacificus DSM 12653</name>
    <dbReference type="NCBI Taxonomy" id="391606"/>
    <lineage>
        <taxon>Bacteria</taxon>
        <taxon>Bacillati</taxon>
        <taxon>Bacillota</taxon>
        <taxon>Clostridia</taxon>
        <taxon>Thermoanaerobacterales</taxon>
        <taxon>Thermoanaerobacteraceae</taxon>
        <taxon>Caldanaerobacter</taxon>
    </lineage>
</organism>
<reference evidence="3" key="3">
    <citation type="submission" date="2015-02" db="EMBL/GenBank/DDBJ databases">
        <title>Genome analysis of three genomes within the thermophilic hydrogenogenic bacterial species Caldanaerobacter subterraneus.</title>
        <authorList>
            <person name="Sant'Anna F.H."/>
            <person name="Lebedinsky A."/>
            <person name="Sokolova T."/>
            <person name="Robb F.T."/>
            <person name="Gonzalez J.M."/>
        </authorList>
    </citation>
    <scope>NUCLEOTIDE SEQUENCE [LARGE SCALE GENOMIC DNA]</scope>
    <source>
        <strain evidence="3">DSM 12653</strain>
    </source>
</reference>
<feature type="transmembrane region" description="Helical" evidence="1">
    <location>
        <begin position="21"/>
        <end position="44"/>
    </location>
</feature>
<dbReference type="Proteomes" id="UP000010146">
    <property type="component" value="Unassembled WGS sequence"/>
</dbReference>
<dbReference type="NCBIfam" id="TIGR04086">
    <property type="entry name" value="TIGR04086_membr"/>
    <property type="match status" value="1"/>
</dbReference>
<dbReference type="InterPro" id="IPR023804">
    <property type="entry name" value="DUF3792_TM"/>
</dbReference>
<reference evidence="2 3" key="2">
    <citation type="journal article" date="2015" name="BMC Genomics">
        <title>Analysis of three genomes within the thermophilic bacterial species Caldanaerobacter subterraneus with a focus on carbon monoxide dehydrogenase evolution and hydrolase diversity.</title>
        <authorList>
            <person name="Sant'Anna F.H."/>
            <person name="Lebedinsky A.V."/>
            <person name="Sokolova T.G."/>
            <person name="Robb F.T."/>
            <person name="Gonzalez J.M."/>
        </authorList>
    </citation>
    <scope>NUCLEOTIDE SEQUENCE [LARGE SCALE GENOMIC DNA]</scope>
    <source>
        <strain evidence="2 3">DSM 12653</strain>
    </source>
</reference>
<keyword evidence="1" id="KW-0472">Membrane</keyword>
<proteinExistence type="predicted"/>
<name>A0A0F5PME9_9THEO</name>
<feature type="transmembrane region" description="Helical" evidence="1">
    <location>
        <begin position="112"/>
        <end position="134"/>
    </location>
</feature>
<comment type="caution">
    <text evidence="2">The sequence shown here is derived from an EMBL/GenBank/DDBJ whole genome shotgun (WGS) entry which is preliminary data.</text>
</comment>
<evidence type="ECO:0000313" key="2">
    <source>
        <dbReference type="EMBL" id="KKC29780.1"/>
    </source>
</evidence>
<dbReference type="AlphaFoldDB" id="A0A0F5PME9"/>
<evidence type="ECO:0000256" key="1">
    <source>
        <dbReference type="SAM" id="Phobius"/>
    </source>
</evidence>
<feature type="transmembrane region" description="Helical" evidence="1">
    <location>
        <begin position="56"/>
        <end position="76"/>
    </location>
</feature>
<dbReference type="EMBL" id="ABXP02000067">
    <property type="protein sequence ID" value="KKC29780.1"/>
    <property type="molecule type" value="Genomic_DNA"/>
</dbReference>
<evidence type="ECO:0008006" key="4">
    <source>
        <dbReference type="Google" id="ProtNLM"/>
    </source>
</evidence>
<feature type="transmembrane region" description="Helical" evidence="1">
    <location>
        <begin position="83"/>
        <end position="106"/>
    </location>
</feature>
<keyword evidence="1" id="KW-1133">Transmembrane helix</keyword>
<dbReference type="Pfam" id="PF12670">
    <property type="entry name" value="DUF3792"/>
    <property type="match status" value="1"/>
</dbReference>
<accession>A0A0F5PME9</accession>
<sequence>MKGGRRLRRHFVMDKRSGINFSGILIGVLVSYIITLLFFIIYALLLTFTSVSEMALPKFTIFVTITGVVLAGALSARNTASKGWLNGGIAGILYIAVMALLGTFLVKEFGPSSSLAVKFLWGAFLGSLGGMIGINL</sequence>
<keyword evidence="1" id="KW-0812">Transmembrane</keyword>
<protein>
    <recommendedName>
        <fullName evidence="4">TIGR04086 family membrane protein</fullName>
    </recommendedName>
</protein>
<reference evidence="2 3" key="1">
    <citation type="submission" date="2008-07" db="EMBL/GenBank/DDBJ databases">
        <authorList>
            <person name="Gonzalez J."/>
            <person name="Sokolova T."/>
            <person name="Ferriera S."/>
            <person name="Johnson J."/>
            <person name="Kravitz S."/>
            <person name="Beeson K."/>
            <person name="Sutton G."/>
            <person name="Rogers Y.-H."/>
            <person name="Friedman R."/>
            <person name="Frazier M."/>
            <person name="Venter J.C."/>
        </authorList>
    </citation>
    <scope>NUCLEOTIDE SEQUENCE [LARGE SCALE GENOMIC DNA]</scope>
    <source>
        <strain evidence="2 3">DSM 12653</strain>
    </source>
</reference>
<gene>
    <name evidence="2" type="ORF">CDSM653_01154</name>
</gene>
<evidence type="ECO:0000313" key="3">
    <source>
        <dbReference type="Proteomes" id="UP000010146"/>
    </source>
</evidence>